<keyword evidence="10" id="KW-1185">Reference proteome</keyword>
<evidence type="ECO:0000256" key="7">
    <source>
        <dbReference type="ARBA" id="ARBA00039520"/>
    </source>
</evidence>
<comment type="subunit">
    <text evidence="2">Homodimer.</text>
</comment>
<evidence type="ECO:0000256" key="5">
    <source>
        <dbReference type="ARBA" id="ARBA00023007"/>
    </source>
</evidence>
<dbReference type="InterPro" id="IPR036291">
    <property type="entry name" value="NAD(P)-bd_dom_sf"/>
</dbReference>
<dbReference type="PANTHER" id="PTHR15104:SF0">
    <property type="entry name" value="DIHYDROPTERIDINE REDUCTASE"/>
    <property type="match status" value="1"/>
</dbReference>
<dbReference type="GO" id="GO:0070404">
    <property type="term" value="F:NADH binding"/>
    <property type="evidence" value="ECO:0007669"/>
    <property type="project" value="TreeGrafter"/>
</dbReference>
<dbReference type="GO" id="GO:0005737">
    <property type="term" value="C:cytoplasm"/>
    <property type="evidence" value="ECO:0007669"/>
    <property type="project" value="TreeGrafter"/>
</dbReference>
<organism evidence="9 10">
    <name type="scientific">Acrasis kona</name>
    <dbReference type="NCBI Taxonomy" id="1008807"/>
    <lineage>
        <taxon>Eukaryota</taxon>
        <taxon>Discoba</taxon>
        <taxon>Heterolobosea</taxon>
        <taxon>Tetramitia</taxon>
        <taxon>Eutetramitia</taxon>
        <taxon>Acrasidae</taxon>
        <taxon>Acrasis</taxon>
    </lineage>
</organism>
<evidence type="ECO:0000256" key="6">
    <source>
        <dbReference type="ARBA" id="ARBA00039153"/>
    </source>
</evidence>
<protein>
    <recommendedName>
        <fullName evidence="7">Dihydropteridine reductase</fullName>
        <ecNumber evidence="6">1.5.1.34</ecNumber>
    </recommendedName>
    <alternativeName>
        <fullName evidence="8">Quinoid dihydropteridine reductase</fullName>
    </alternativeName>
</protein>
<dbReference type="Proteomes" id="UP001431209">
    <property type="component" value="Unassembled WGS sequence"/>
</dbReference>
<dbReference type="EMBL" id="JAOPGA020001832">
    <property type="protein sequence ID" value="KAL0491607.1"/>
    <property type="molecule type" value="Genomic_DNA"/>
</dbReference>
<dbReference type="GO" id="GO:0070402">
    <property type="term" value="F:NADPH binding"/>
    <property type="evidence" value="ECO:0007669"/>
    <property type="project" value="TreeGrafter"/>
</dbReference>
<evidence type="ECO:0000256" key="2">
    <source>
        <dbReference type="ARBA" id="ARBA00011738"/>
    </source>
</evidence>
<name>A0AAW2ZR53_9EUKA</name>
<dbReference type="GO" id="GO:0006729">
    <property type="term" value="P:tetrahydrobiopterin biosynthetic process"/>
    <property type="evidence" value="ECO:0007669"/>
    <property type="project" value="UniProtKB-KW"/>
</dbReference>
<comment type="caution">
    <text evidence="9">The sequence shown here is derived from an EMBL/GenBank/DDBJ whole genome shotgun (WGS) entry which is preliminary data.</text>
</comment>
<reference evidence="9 10" key="1">
    <citation type="submission" date="2024-03" db="EMBL/GenBank/DDBJ databases">
        <title>The Acrasis kona genome and developmental transcriptomes reveal deep origins of eukaryotic multicellular pathways.</title>
        <authorList>
            <person name="Sheikh S."/>
            <person name="Fu C.-J."/>
            <person name="Brown M.W."/>
            <person name="Baldauf S.L."/>
        </authorList>
    </citation>
    <scope>NUCLEOTIDE SEQUENCE [LARGE SCALE GENOMIC DNA]</scope>
    <source>
        <strain evidence="9 10">ATCC MYA-3509</strain>
    </source>
</reference>
<evidence type="ECO:0000256" key="8">
    <source>
        <dbReference type="ARBA" id="ARBA00041348"/>
    </source>
</evidence>
<dbReference type="GO" id="GO:0004155">
    <property type="term" value="F:6,7-dihydropteridine reductase activity"/>
    <property type="evidence" value="ECO:0007669"/>
    <property type="project" value="UniProtKB-EC"/>
</dbReference>
<comment type="similarity">
    <text evidence="1">Belongs to the short-chain dehydrogenases/reductases (SDR) family.</text>
</comment>
<dbReference type="AlphaFoldDB" id="A0AAW2ZR53"/>
<evidence type="ECO:0000256" key="4">
    <source>
        <dbReference type="ARBA" id="ARBA00023002"/>
    </source>
</evidence>
<proteinExistence type="inferred from homology"/>
<dbReference type="SUPFAM" id="SSF51735">
    <property type="entry name" value="NAD(P)-binding Rossmann-fold domains"/>
    <property type="match status" value="1"/>
</dbReference>
<evidence type="ECO:0000313" key="9">
    <source>
        <dbReference type="EMBL" id="KAL0491607.1"/>
    </source>
</evidence>
<accession>A0AAW2ZR53</accession>
<dbReference type="PANTHER" id="PTHR15104">
    <property type="entry name" value="DIHYDROPTERIDINE REDUCTASE"/>
    <property type="match status" value="1"/>
</dbReference>
<evidence type="ECO:0000256" key="1">
    <source>
        <dbReference type="ARBA" id="ARBA00006484"/>
    </source>
</evidence>
<dbReference type="EC" id="1.5.1.34" evidence="6"/>
<dbReference type="Gene3D" id="3.40.50.720">
    <property type="entry name" value="NAD(P)-binding Rossmann-like Domain"/>
    <property type="match status" value="1"/>
</dbReference>
<keyword evidence="5" id="KW-0783">Tetrahydrobiopterin biosynthesis</keyword>
<gene>
    <name evidence="9" type="ORF">AKO1_000175</name>
</gene>
<dbReference type="FunFam" id="3.40.50.720:FF:000157">
    <property type="entry name" value="Quinoid dihydropteridine reductase"/>
    <property type="match status" value="1"/>
</dbReference>
<keyword evidence="3" id="KW-0521">NADP</keyword>
<evidence type="ECO:0000313" key="10">
    <source>
        <dbReference type="Proteomes" id="UP001431209"/>
    </source>
</evidence>
<dbReference type="GO" id="GO:0006559">
    <property type="term" value="P:L-phenylalanine catabolic process"/>
    <property type="evidence" value="ECO:0007669"/>
    <property type="project" value="TreeGrafter"/>
</dbReference>
<evidence type="ECO:0000256" key="3">
    <source>
        <dbReference type="ARBA" id="ARBA00022857"/>
    </source>
</evidence>
<keyword evidence="4" id="KW-0560">Oxidoreductase</keyword>
<sequence length="208" mass="22555">MVRVPHVLVYGGAGALGRSIVSTFKANNWNTSKQKFSDGEFKDFKFDTIICTSGGWAGGNIKDENVIKNTEDMWTSSVQPAVLSSHLASKHLNESGLLALVGAAGVLEPNPDMIGYAIAKNAIHYLILSLAKPSGGLPNGATVIGLLPQTLDTENNRKYMPADQSHTWTPLNDLSNKVFDWSSQTTSRPKSGSLVKIVTNNKKTEYQY</sequence>